<evidence type="ECO:0000256" key="3">
    <source>
        <dbReference type="ARBA" id="ARBA00022552"/>
    </source>
</evidence>
<dbReference type="GO" id="GO:0042274">
    <property type="term" value="P:ribosomal small subunit biogenesis"/>
    <property type="evidence" value="ECO:0007669"/>
    <property type="project" value="UniProtKB-UniRule"/>
</dbReference>
<dbReference type="Pfam" id="PF24986">
    <property type="entry name" value="PRC_RimM"/>
    <property type="match status" value="1"/>
</dbReference>
<gene>
    <name evidence="5 8" type="primary">rimM</name>
    <name evidence="8" type="ORF">FYJ80_08440</name>
</gene>
<dbReference type="AlphaFoldDB" id="A0A7X2TQS7"/>
<dbReference type="SUPFAM" id="SSF50447">
    <property type="entry name" value="Translation proteins"/>
    <property type="match status" value="1"/>
</dbReference>
<comment type="caution">
    <text evidence="8">The sequence shown here is derived from an EMBL/GenBank/DDBJ whole genome shotgun (WGS) entry which is preliminary data.</text>
</comment>
<comment type="subunit">
    <text evidence="5">Binds ribosomal protein uS19.</text>
</comment>
<evidence type="ECO:0000256" key="2">
    <source>
        <dbReference type="ARBA" id="ARBA00022517"/>
    </source>
</evidence>
<dbReference type="HAMAP" id="MF_00014">
    <property type="entry name" value="Ribosome_mat_RimM"/>
    <property type="match status" value="1"/>
</dbReference>
<dbReference type="PANTHER" id="PTHR33692:SF1">
    <property type="entry name" value="RIBOSOME MATURATION FACTOR RIMM"/>
    <property type="match status" value="1"/>
</dbReference>
<dbReference type="Gene3D" id="2.30.30.240">
    <property type="entry name" value="PRC-barrel domain"/>
    <property type="match status" value="1"/>
</dbReference>
<dbReference type="InterPro" id="IPR036976">
    <property type="entry name" value="RimM_N_sf"/>
</dbReference>
<dbReference type="InterPro" id="IPR002676">
    <property type="entry name" value="RimM_N"/>
</dbReference>
<comment type="similarity">
    <text evidence="5">Belongs to the RimM family.</text>
</comment>
<keyword evidence="9" id="KW-1185">Reference proteome</keyword>
<dbReference type="PANTHER" id="PTHR33692">
    <property type="entry name" value="RIBOSOME MATURATION FACTOR RIMM"/>
    <property type="match status" value="1"/>
</dbReference>
<organism evidence="8 9">
    <name type="scientific">Bullifex porci</name>
    <dbReference type="NCBI Taxonomy" id="2606638"/>
    <lineage>
        <taxon>Bacteria</taxon>
        <taxon>Pseudomonadati</taxon>
        <taxon>Spirochaetota</taxon>
        <taxon>Spirochaetia</taxon>
        <taxon>Spirochaetales</taxon>
        <taxon>Spirochaetaceae</taxon>
        <taxon>Bullifex</taxon>
    </lineage>
</organism>
<dbReference type="RefSeq" id="WP_154425951.1">
    <property type="nucleotide sequence ID" value="NZ_VUNN01000017.1"/>
</dbReference>
<name>A0A7X2TQS7_9SPIO</name>
<dbReference type="InterPro" id="IPR011033">
    <property type="entry name" value="PRC_barrel-like_sf"/>
</dbReference>
<evidence type="ECO:0000259" key="6">
    <source>
        <dbReference type="Pfam" id="PF01782"/>
    </source>
</evidence>
<keyword evidence="2 5" id="KW-0690">Ribosome biogenesis</keyword>
<comment type="function">
    <text evidence="5">An accessory protein needed during the final step in the assembly of 30S ribosomal subunit, possibly for assembly of the head region. Essential for efficient processing of 16S rRNA. May be needed both before and after RbfA during the maturation of 16S rRNA. It has affinity for free ribosomal 30S subunits but not for 70S ribosomes.</text>
</comment>
<dbReference type="Gene3D" id="2.40.30.60">
    <property type="entry name" value="RimM"/>
    <property type="match status" value="1"/>
</dbReference>
<dbReference type="InterPro" id="IPR056792">
    <property type="entry name" value="PRC_RimM"/>
</dbReference>
<proteinExistence type="inferred from homology"/>
<dbReference type="EMBL" id="VUNN01000017">
    <property type="protein sequence ID" value="MSU06801.1"/>
    <property type="molecule type" value="Genomic_DNA"/>
</dbReference>
<comment type="subcellular location">
    <subcellularLocation>
        <location evidence="5">Cytoplasm</location>
    </subcellularLocation>
</comment>
<dbReference type="SUPFAM" id="SSF50346">
    <property type="entry name" value="PRC-barrel domain"/>
    <property type="match status" value="1"/>
</dbReference>
<evidence type="ECO:0000313" key="9">
    <source>
        <dbReference type="Proteomes" id="UP000460549"/>
    </source>
</evidence>
<comment type="domain">
    <text evidence="5">The PRC barrel domain binds ribosomal protein uS19.</text>
</comment>
<evidence type="ECO:0000259" key="7">
    <source>
        <dbReference type="Pfam" id="PF24986"/>
    </source>
</evidence>
<keyword evidence="1 5" id="KW-0963">Cytoplasm</keyword>
<reference evidence="8 9" key="1">
    <citation type="submission" date="2019-08" db="EMBL/GenBank/DDBJ databases">
        <title>In-depth cultivation of the pig gut microbiome towards novel bacterial diversity and tailored functional studies.</title>
        <authorList>
            <person name="Wylensek D."/>
            <person name="Hitch T.C.A."/>
            <person name="Clavel T."/>
        </authorList>
    </citation>
    <scope>NUCLEOTIDE SEQUENCE [LARGE SCALE GENOMIC DNA]</scope>
    <source>
        <strain evidence="8 9">NM-380-WT-3C1</strain>
    </source>
</reference>
<protein>
    <recommendedName>
        <fullName evidence="5">Ribosome maturation factor RimM</fullName>
    </recommendedName>
</protein>
<dbReference type="Proteomes" id="UP000460549">
    <property type="component" value="Unassembled WGS sequence"/>
</dbReference>
<evidence type="ECO:0000256" key="4">
    <source>
        <dbReference type="ARBA" id="ARBA00023186"/>
    </source>
</evidence>
<feature type="domain" description="RimM N-terminal" evidence="6">
    <location>
        <begin position="9"/>
        <end position="89"/>
    </location>
</feature>
<sequence length="169" mass="18899">MEEQLLATATVGKTHGVNGFIKINSLSGEYDHLMKLDSCILKTRDGKQVAVTIEDIEVHSSNILFKFIGYDSPEKARYLSGSVMYIPRSKAPKLKAGEYYIADLIGLSIVYNQEVLGKVEYLSDGAQGLYLNVRNDKGEIKIVPNIPQFVSKPDFNKKEIVLLIKELMD</sequence>
<dbReference type="GO" id="GO:0005840">
    <property type="term" value="C:ribosome"/>
    <property type="evidence" value="ECO:0007669"/>
    <property type="project" value="InterPro"/>
</dbReference>
<feature type="domain" description="Ribosome maturation factor RimM PRC barrel" evidence="7">
    <location>
        <begin position="103"/>
        <end position="163"/>
    </location>
</feature>
<accession>A0A7X2TQS7</accession>
<dbReference type="InterPro" id="IPR011961">
    <property type="entry name" value="RimM"/>
</dbReference>
<dbReference type="Pfam" id="PF01782">
    <property type="entry name" value="RimM"/>
    <property type="match status" value="1"/>
</dbReference>
<keyword evidence="4 5" id="KW-0143">Chaperone</keyword>
<dbReference type="GO" id="GO:0043022">
    <property type="term" value="F:ribosome binding"/>
    <property type="evidence" value="ECO:0007669"/>
    <property type="project" value="InterPro"/>
</dbReference>
<keyword evidence="3 5" id="KW-0698">rRNA processing</keyword>
<dbReference type="GO" id="GO:0006364">
    <property type="term" value="P:rRNA processing"/>
    <property type="evidence" value="ECO:0007669"/>
    <property type="project" value="UniProtKB-UniRule"/>
</dbReference>
<evidence type="ECO:0000256" key="1">
    <source>
        <dbReference type="ARBA" id="ARBA00022490"/>
    </source>
</evidence>
<dbReference type="GO" id="GO:0005737">
    <property type="term" value="C:cytoplasm"/>
    <property type="evidence" value="ECO:0007669"/>
    <property type="project" value="UniProtKB-SubCell"/>
</dbReference>
<dbReference type="InterPro" id="IPR009000">
    <property type="entry name" value="Transl_B-barrel_sf"/>
</dbReference>
<dbReference type="NCBIfam" id="TIGR02273">
    <property type="entry name" value="16S_RimM"/>
    <property type="match status" value="1"/>
</dbReference>
<evidence type="ECO:0000256" key="5">
    <source>
        <dbReference type="HAMAP-Rule" id="MF_00014"/>
    </source>
</evidence>
<evidence type="ECO:0000313" key="8">
    <source>
        <dbReference type="EMBL" id="MSU06801.1"/>
    </source>
</evidence>